<dbReference type="RefSeq" id="WP_129987069.1">
    <property type="nucleotide sequence ID" value="NZ_SDPU01000021.1"/>
</dbReference>
<dbReference type="Pfam" id="PF02517">
    <property type="entry name" value="Rce1-like"/>
    <property type="match status" value="1"/>
</dbReference>
<dbReference type="PANTHER" id="PTHR36435">
    <property type="entry name" value="SLR1288 PROTEIN"/>
    <property type="match status" value="1"/>
</dbReference>
<reference evidence="4 5" key="1">
    <citation type="submission" date="2019-01" db="EMBL/GenBank/DDBJ databases">
        <title>Nocardioides guangzhouensis sp. nov., an actinobacterium isolated from soil.</title>
        <authorList>
            <person name="Fu Y."/>
            <person name="Cai Y."/>
            <person name="Lin Z."/>
            <person name="Chen P."/>
        </authorList>
    </citation>
    <scope>NUCLEOTIDE SEQUENCE [LARGE SCALE GENOMIC DNA]</scope>
    <source>
        <strain evidence="4 5">NBRC 105384</strain>
    </source>
</reference>
<organism evidence="4 5">
    <name type="scientific">Nocardioides iriomotensis</name>
    <dbReference type="NCBI Taxonomy" id="715784"/>
    <lineage>
        <taxon>Bacteria</taxon>
        <taxon>Bacillati</taxon>
        <taxon>Actinomycetota</taxon>
        <taxon>Actinomycetes</taxon>
        <taxon>Propionibacteriales</taxon>
        <taxon>Nocardioidaceae</taxon>
        <taxon>Nocardioides</taxon>
    </lineage>
</organism>
<evidence type="ECO:0000313" key="4">
    <source>
        <dbReference type="EMBL" id="RYU12294.1"/>
    </source>
</evidence>
<dbReference type="Proteomes" id="UP000291189">
    <property type="component" value="Unassembled WGS sequence"/>
</dbReference>
<feature type="region of interest" description="Disordered" evidence="1">
    <location>
        <begin position="1"/>
        <end position="28"/>
    </location>
</feature>
<keyword evidence="4" id="KW-0645">Protease</keyword>
<feature type="domain" description="CAAX prenyl protease 2/Lysostaphin resistance protein A-like" evidence="3">
    <location>
        <begin position="218"/>
        <end position="319"/>
    </location>
</feature>
<comment type="caution">
    <text evidence="4">The sequence shown here is derived from an EMBL/GenBank/DDBJ whole genome shotgun (WGS) entry which is preliminary data.</text>
</comment>
<feature type="compositionally biased region" description="Low complexity" evidence="1">
    <location>
        <begin position="381"/>
        <end position="391"/>
    </location>
</feature>
<feature type="transmembrane region" description="Helical" evidence="2">
    <location>
        <begin position="308"/>
        <end position="328"/>
    </location>
</feature>
<feature type="transmembrane region" description="Helical" evidence="2">
    <location>
        <begin position="174"/>
        <end position="197"/>
    </location>
</feature>
<evidence type="ECO:0000313" key="5">
    <source>
        <dbReference type="Proteomes" id="UP000291189"/>
    </source>
</evidence>
<feature type="compositionally biased region" description="Pro residues" evidence="1">
    <location>
        <begin position="18"/>
        <end position="28"/>
    </location>
</feature>
<dbReference type="GO" id="GO:0080120">
    <property type="term" value="P:CAAX-box protein maturation"/>
    <property type="evidence" value="ECO:0007669"/>
    <property type="project" value="UniProtKB-ARBA"/>
</dbReference>
<dbReference type="PANTHER" id="PTHR36435:SF1">
    <property type="entry name" value="CAAX AMINO TERMINAL PROTEASE FAMILY PROTEIN"/>
    <property type="match status" value="1"/>
</dbReference>
<dbReference type="GO" id="GO:0006508">
    <property type="term" value="P:proteolysis"/>
    <property type="evidence" value="ECO:0007669"/>
    <property type="project" value="UniProtKB-KW"/>
</dbReference>
<evidence type="ECO:0000256" key="1">
    <source>
        <dbReference type="SAM" id="MobiDB-lite"/>
    </source>
</evidence>
<feature type="transmembrane region" description="Helical" evidence="2">
    <location>
        <begin position="130"/>
        <end position="153"/>
    </location>
</feature>
<keyword evidence="5" id="KW-1185">Reference proteome</keyword>
<feature type="transmembrane region" description="Helical" evidence="2">
    <location>
        <begin position="217"/>
        <end position="237"/>
    </location>
</feature>
<evidence type="ECO:0000256" key="2">
    <source>
        <dbReference type="SAM" id="Phobius"/>
    </source>
</evidence>
<feature type="transmembrane region" description="Helical" evidence="2">
    <location>
        <begin position="85"/>
        <end position="110"/>
    </location>
</feature>
<dbReference type="GO" id="GO:0004175">
    <property type="term" value="F:endopeptidase activity"/>
    <property type="evidence" value="ECO:0007669"/>
    <property type="project" value="UniProtKB-ARBA"/>
</dbReference>
<keyword evidence="2" id="KW-0472">Membrane</keyword>
<keyword evidence="4" id="KW-0482">Metalloprotease</keyword>
<dbReference type="EMBL" id="SDPU01000021">
    <property type="protein sequence ID" value="RYU12294.1"/>
    <property type="molecule type" value="Genomic_DNA"/>
</dbReference>
<feature type="transmembrane region" description="Helical" evidence="2">
    <location>
        <begin position="283"/>
        <end position="301"/>
    </location>
</feature>
<feature type="transmembrane region" description="Helical" evidence="2">
    <location>
        <begin position="257"/>
        <end position="277"/>
    </location>
</feature>
<keyword evidence="2" id="KW-0812">Transmembrane</keyword>
<sequence length="391" mass="41717">MTDDQQQPGSRPAEGWAPPRPPAPRFPPPAYGAVPAAYPAPSSHAAAAWGAPTAVRQAYPAFPHPEPTPYHQMLRTWTYRWWRPLVGLAVLAGGFLLTQVLAAIAIIVLAVSGPGDMFDNLTSLANLEDIGPAFLLLLNLSLGAMILVSWLAIRVAHRMRPRWLTSVAPKMRWGFFWACVGISVIALAAQLAVSMVVPAGGDASLGTELNDFTAQTVGLALIVLFTTPFQAAGEEYLFRGYLMQAAGSLLKFNTSRAAEIVSKWGAILLTSLLFAAAHGAQNFPLFFDRFSFGFIAGWLIIRTGGLEAGIAMHILNNFFALGAALLFGDIGSSLNVSEASWWNIPITLTQAGVYTVLVVLLANRLGVQTHTRPPAEPPATPDASASTPVPA</sequence>
<accession>A0A4Q5J1M6</accession>
<gene>
    <name evidence="4" type="ORF">ETU37_09760</name>
</gene>
<proteinExistence type="predicted"/>
<dbReference type="InterPro" id="IPR003675">
    <property type="entry name" value="Rce1/LyrA-like_dom"/>
</dbReference>
<dbReference type="AlphaFoldDB" id="A0A4Q5J1M6"/>
<protein>
    <submittedName>
        <fullName evidence="4">CPBP family intramembrane metalloprotease</fullName>
    </submittedName>
</protein>
<dbReference type="InterPro" id="IPR052710">
    <property type="entry name" value="CAAX_protease"/>
</dbReference>
<feature type="region of interest" description="Disordered" evidence="1">
    <location>
        <begin position="371"/>
        <end position="391"/>
    </location>
</feature>
<feature type="transmembrane region" description="Helical" evidence="2">
    <location>
        <begin position="340"/>
        <end position="362"/>
    </location>
</feature>
<dbReference type="OrthoDB" id="2680086at2"/>
<dbReference type="GO" id="GO:0008237">
    <property type="term" value="F:metallopeptidase activity"/>
    <property type="evidence" value="ECO:0007669"/>
    <property type="project" value="UniProtKB-KW"/>
</dbReference>
<name>A0A4Q5J1M6_9ACTN</name>
<keyword evidence="2" id="KW-1133">Transmembrane helix</keyword>
<keyword evidence="4" id="KW-0378">Hydrolase</keyword>
<evidence type="ECO:0000259" key="3">
    <source>
        <dbReference type="Pfam" id="PF02517"/>
    </source>
</evidence>